<protein>
    <recommendedName>
        <fullName evidence="2">Immunity protein 35 of polymorphic toxin system</fullName>
    </recommendedName>
</protein>
<accession>A0AAU8K460</accession>
<organism evidence="1">
    <name type="scientific">Kitasatospora camelliae</name>
    <dbReference type="NCBI Taxonomy" id="3156397"/>
    <lineage>
        <taxon>Bacteria</taxon>
        <taxon>Bacillati</taxon>
        <taxon>Actinomycetota</taxon>
        <taxon>Actinomycetes</taxon>
        <taxon>Kitasatosporales</taxon>
        <taxon>Streptomycetaceae</taxon>
        <taxon>Kitasatospora</taxon>
    </lineage>
</organism>
<gene>
    <name evidence="1" type="ORF">ABWK59_30570</name>
</gene>
<evidence type="ECO:0008006" key="2">
    <source>
        <dbReference type="Google" id="ProtNLM"/>
    </source>
</evidence>
<dbReference type="KEGG" id="kcm:ABWK59_30570"/>
<proteinExistence type="predicted"/>
<evidence type="ECO:0000313" key="1">
    <source>
        <dbReference type="EMBL" id="XCM82953.1"/>
    </source>
</evidence>
<name>A0AAU8K460_9ACTN</name>
<sequence>MRPARFESLLADAARHIPVVDGVKTLADAGHTEHPFGVVTHLTDGAQVWWSFTAMGRPGDSYREEEAPPVSGPHPEVAEVPAAPTGSIPMAYLEAALAAALLDVDHNSEIKGVTRFSEGEGSIPFGLTVDFHDGAKAFVNSLAAVRSGQSSPSGRWYEVPATV</sequence>
<reference evidence="1" key="1">
    <citation type="submission" date="2024-06" db="EMBL/GenBank/DDBJ databases">
        <title>The genome sequences of Kitasatospora sp. strain HUAS MG31.</title>
        <authorList>
            <person name="Mo P."/>
        </authorList>
    </citation>
    <scope>NUCLEOTIDE SEQUENCE</scope>
    <source>
        <strain evidence="1">HUAS MG31</strain>
    </source>
</reference>
<dbReference type="AlphaFoldDB" id="A0AAU8K460"/>
<dbReference type="RefSeq" id="WP_354643888.1">
    <property type="nucleotide sequence ID" value="NZ_CP159872.1"/>
</dbReference>
<dbReference type="EMBL" id="CP159872">
    <property type="protein sequence ID" value="XCM82953.1"/>
    <property type="molecule type" value="Genomic_DNA"/>
</dbReference>